<reference evidence="5 6" key="1">
    <citation type="submission" date="2021-03" db="EMBL/GenBank/DDBJ databases">
        <title>Genomic Encyclopedia of Type Strains, Phase IV (KMG-IV): sequencing the most valuable type-strain genomes for metagenomic binning, comparative biology and taxonomic classification.</title>
        <authorList>
            <person name="Goeker M."/>
        </authorList>
    </citation>
    <scope>NUCLEOTIDE SEQUENCE [LARGE SCALE GENOMIC DNA]</scope>
    <source>
        <strain evidence="5 6">DSM 26806</strain>
    </source>
</reference>
<dbReference type="InterPro" id="IPR013766">
    <property type="entry name" value="Thioredoxin_domain"/>
</dbReference>
<evidence type="ECO:0000256" key="2">
    <source>
        <dbReference type="ARBA" id="ARBA00023157"/>
    </source>
</evidence>
<evidence type="ECO:0000256" key="3">
    <source>
        <dbReference type="ARBA" id="ARBA00023284"/>
    </source>
</evidence>
<dbReference type="Proteomes" id="UP001519288">
    <property type="component" value="Unassembled WGS sequence"/>
</dbReference>
<dbReference type="EMBL" id="JAGGLD010000006">
    <property type="protein sequence ID" value="MBP2002065.1"/>
    <property type="molecule type" value="Genomic_DNA"/>
</dbReference>
<dbReference type="InterPro" id="IPR036249">
    <property type="entry name" value="Thioredoxin-like_sf"/>
</dbReference>
<evidence type="ECO:0000256" key="1">
    <source>
        <dbReference type="ARBA" id="ARBA00008987"/>
    </source>
</evidence>
<keyword evidence="5" id="KW-0413">Isomerase</keyword>
<keyword evidence="3" id="KW-0676">Redox-active center</keyword>
<name>A0ABS4JK34_9BACL</name>
<evidence type="ECO:0000313" key="6">
    <source>
        <dbReference type="Proteomes" id="UP001519288"/>
    </source>
</evidence>
<dbReference type="GO" id="GO:0016853">
    <property type="term" value="F:isomerase activity"/>
    <property type="evidence" value="ECO:0007669"/>
    <property type="project" value="UniProtKB-KW"/>
</dbReference>
<keyword evidence="6" id="KW-1185">Reference proteome</keyword>
<proteinExistence type="inferred from homology"/>
<dbReference type="Gene3D" id="3.40.30.10">
    <property type="entry name" value="Glutaredoxin"/>
    <property type="match status" value="1"/>
</dbReference>
<evidence type="ECO:0000313" key="5">
    <source>
        <dbReference type="EMBL" id="MBP2002065.1"/>
    </source>
</evidence>
<comment type="similarity">
    <text evidence="1">Belongs to the thioredoxin family.</text>
</comment>
<sequence>MRTSEGIEESMEKVSNSGIFRVHTQSSNLVIGVFKADWCGDCKFIEPFWPEIEEKYGDRITFIEVDTEQVPDLVDELNILGIPSFVAFTDGRELVRYVNKARKSREEIEDFLNRALDVYRTLHDTAERKEE</sequence>
<organism evidence="5 6">
    <name type="scientific">Paenibacillus shirakamiensis</name>
    <dbReference type="NCBI Taxonomy" id="1265935"/>
    <lineage>
        <taxon>Bacteria</taxon>
        <taxon>Bacillati</taxon>
        <taxon>Bacillota</taxon>
        <taxon>Bacilli</taxon>
        <taxon>Bacillales</taxon>
        <taxon>Paenibacillaceae</taxon>
        <taxon>Paenibacillus</taxon>
    </lineage>
</organism>
<dbReference type="Pfam" id="PF00085">
    <property type="entry name" value="Thioredoxin"/>
    <property type="match status" value="1"/>
</dbReference>
<dbReference type="PANTHER" id="PTHR45663:SF11">
    <property type="entry name" value="GEO12009P1"/>
    <property type="match status" value="1"/>
</dbReference>
<evidence type="ECO:0000259" key="4">
    <source>
        <dbReference type="PROSITE" id="PS51352"/>
    </source>
</evidence>
<accession>A0ABS4JK34</accession>
<dbReference type="PROSITE" id="PS51352">
    <property type="entry name" value="THIOREDOXIN_2"/>
    <property type="match status" value="1"/>
</dbReference>
<keyword evidence="2" id="KW-1015">Disulfide bond</keyword>
<dbReference type="CDD" id="cd02947">
    <property type="entry name" value="TRX_family"/>
    <property type="match status" value="1"/>
</dbReference>
<comment type="caution">
    <text evidence="5">The sequence shown here is derived from an EMBL/GenBank/DDBJ whole genome shotgun (WGS) entry which is preliminary data.</text>
</comment>
<dbReference type="SUPFAM" id="SSF52833">
    <property type="entry name" value="Thioredoxin-like"/>
    <property type="match status" value="1"/>
</dbReference>
<protein>
    <submittedName>
        <fullName evidence="5">Thiol-disulfide isomerase/thioredoxin</fullName>
    </submittedName>
</protein>
<feature type="domain" description="Thioredoxin" evidence="4">
    <location>
        <begin position="1"/>
        <end position="117"/>
    </location>
</feature>
<gene>
    <name evidence="5" type="ORF">J2Z69_003122</name>
</gene>
<dbReference type="PANTHER" id="PTHR45663">
    <property type="entry name" value="GEO12009P1"/>
    <property type="match status" value="1"/>
</dbReference>